<comment type="cofactor">
    <cofactor evidence="1">
        <name>L-ascorbate</name>
        <dbReference type="ChEBI" id="CHEBI:38290"/>
    </cofactor>
</comment>
<evidence type="ECO:0000256" key="7">
    <source>
        <dbReference type="SAM" id="MobiDB-lite"/>
    </source>
</evidence>
<dbReference type="InterPro" id="IPR044862">
    <property type="entry name" value="Pro_4_hyd_alph_FE2OG_OXY"/>
</dbReference>
<dbReference type="SUPFAM" id="SSF51197">
    <property type="entry name" value="Clavaminate synthase-like"/>
    <property type="match status" value="1"/>
</dbReference>
<reference evidence="9" key="1">
    <citation type="submission" date="2023-08" db="EMBL/GenBank/DDBJ databases">
        <authorList>
            <person name="Chen Y."/>
            <person name="Shah S."/>
            <person name="Dougan E. K."/>
            <person name="Thang M."/>
            <person name="Chan C."/>
        </authorList>
    </citation>
    <scope>NUCLEOTIDE SEQUENCE</scope>
</reference>
<dbReference type="GO" id="GO:0031543">
    <property type="term" value="F:peptidyl-proline dioxygenase activity"/>
    <property type="evidence" value="ECO:0007669"/>
    <property type="project" value="TreeGrafter"/>
</dbReference>
<keyword evidence="3" id="KW-0847">Vitamin C</keyword>
<feature type="domain" description="Fe2OG dioxygenase" evidence="8">
    <location>
        <begin position="123"/>
        <end position="222"/>
    </location>
</feature>
<evidence type="ECO:0000313" key="10">
    <source>
        <dbReference type="Proteomes" id="UP001178507"/>
    </source>
</evidence>
<dbReference type="Proteomes" id="UP001178507">
    <property type="component" value="Unassembled WGS sequence"/>
</dbReference>
<dbReference type="PROSITE" id="PS51471">
    <property type="entry name" value="FE2OG_OXY"/>
    <property type="match status" value="1"/>
</dbReference>
<dbReference type="GO" id="GO:0008198">
    <property type="term" value="F:ferrous iron binding"/>
    <property type="evidence" value="ECO:0007669"/>
    <property type="project" value="TreeGrafter"/>
</dbReference>
<comment type="caution">
    <text evidence="9">The sequence shown here is derived from an EMBL/GenBank/DDBJ whole genome shotgun (WGS) entry which is preliminary data.</text>
</comment>
<keyword evidence="6" id="KW-0408">Iron</keyword>
<evidence type="ECO:0000256" key="4">
    <source>
        <dbReference type="ARBA" id="ARBA00022964"/>
    </source>
</evidence>
<sequence length="340" mass="37358">MWTLDDSDSPSASSSSSALAEWGVWVRDGAVAEESADELRAEILGCFEAGLLQQSGNKLALKDPSGARTGAALAKRNVFEADVVAEGAVQLPELLNRSPRLRQLLEDERLREALQNPWLKLHRLEQAKIQVNVGGGGAFPCHFDLPNAATATRVLTVLLYLNPAWQEGDGGEVEVLPLPFAALPLAPLHGRLVAFSSCTSLHRVRPFSGAQPRVCINFWFEGEATLPFPQPLTDESYDPRALRILRILRQQPAELRAFCKVWYSDIMVQSLRDTFDPCEELEAAIALHFEEMAAVKLRIAGSVLEIFRECLPFSPPASSRKDEDEEAEEAAELGGLFDGL</sequence>
<dbReference type="Gene3D" id="2.60.120.620">
    <property type="entry name" value="q2cbj1_9rhob like domain"/>
    <property type="match status" value="1"/>
</dbReference>
<dbReference type="SMART" id="SM00702">
    <property type="entry name" value="P4Hc"/>
    <property type="match status" value="1"/>
</dbReference>
<dbReference type="PANTHER" id="PTHR12907">
    <property type="entry name" value="EGL NINE HOMOLOG-RELATED"/>
    <property type="match status" value="1"/>
</dbReference>
<gene>
    <name evidence="9" type="ORF">EVOR1521_LOCUS26999</name>
</gene>
<keyword evidence="2" id="KW-0479">Metal-binding</keyword>
<keyword evidence="10" id="KW-1185">Reference proteome</keyword>
<evidence type="ECO:0000313" key="9">
    <source>
        <dbReference type="EMBL" id="CAJ1404577.1"/>
    </source>
</evidence>
<dbReference type="AlphaFoldDB" id="A0AA36JFA9"/>
<keyword evidence="4" id="KW-0223">Dioxygenase</keyword>
<dbReference type="GO" id="GO:0071456">
    <property type="term" value="P:cellular response to hypoxia"/>
    <property type="evidence" value="ECO:0007669"/>
    <property type="project" value="TreeGrafter"/>
</dbReference>
<name>A0AA36JFA9_9DINO</name>
<evidence type="ECO:0000256" key="6">
    <source>
        <dbReference type="ARBA" id="ARBA00023004"/>
    </source>
</evidence>
<dbReference type="PANTHER" id="PTHR12907:SF26">
    <property type="entry name" value="HIF PROLYL HYDROXYLASE, ISOFORM C"/>
    <property type="match status" value="1"/>
</dbReference>
<keyword evidence="5" id="KW-0560">Oxidoreductase</keyword>
<organism evidence="9 10">
    <name type="scientific">Effrenium voratum</name>
    <dbReference type="NCBI Taxonomy" id="2562239"/>
    <lineage>
        <taxon>Eukaryota</taxon>
        <taxon>Sar</taxon>
        <taxon>Alveolata</taxon>
        <taxon>Dinophyceae</taxon>
        <taxon>Suessiales</taxon>
        <taxon>Symbiodiniaceae</taxon>
        <taxon>Effrenium</taxon>
    </lineage>
</organism>
<evidence type="ECO:0000259" key="8">
    <source>
        <dbReference type="PROSITE" id="PS51471"/>
    </source>
</evidence>
<dbReference type="InterPro" id="IPR006620">
    <property type="entry name" value="Pro_4_hyd_alph"/>
</dbReference>
<dbReference type="GO" id="GO:0031418">
    <property type="term" value="F:L-ascorbic acid binding"/>
    <property type="evidence" value="ECO:0007669"/>
    <property type="project" value="UniProtKB-KW"/>
</dbReference>
<protein>
    <recommendedName>
        <fullName evidence="8">Fe2OG dioxygenase domain-containing protein</fullName>
    </recommendedName>
</protein>
<dbReference type="InterPro" id="IPR051559">
    <property type="entry name" value="HIF_prolyl_hydroxylases"/>
</dbReference>
<evidence type="ECO:0000256" key="3">
    <source>
        <dbReference type="ARBA" id="ARBA00022896"/>
    </source>
</evidence>
<dbReference type="EMBL" id="CAUJNA010003549">
    <property type="protein sequence ID" value="CAJ1404577.1"/>
    <property type="molecule type" value="Genomic_DNA"/>
</dbReference>
<evidence type="ECO:0000256" key="1">
    <source>
        <dbReference type="ARBA" id="ARBA00001961"/>
    </source>
</evidence>
<feature type="region of interest" description="Disordered" evidence="7">
    <location>
        <begin position="315"/>
        <end position="340"/>
    </location>
</feature>
<dbReference type="InterPro" id="IPR005123">
    <property type="entry name" value="Oxoglu/Fe-dep_dioxygenase_dom"/>
</dbReference>
<evidence type="ECO:0000256" key="5">
    <source>
        <dbReference type="ARBA" id="ARBA00023002"/>
    </source>
</evidence>
<dbReference type="Pfam" id="PF13640">
    <property type="entry name" value="2OG-FeII_Oxy_3"/>
    <property type="match status" value="1"/>
</dbReference>
<proteinExistence type="predicted"/>
<evidence type="ECO:0000256" key="2">
    <source>
        <dbReference type="ARBA" id="ARBA00022723"/>
    </source>
</evidence>
<accession>A0AA36JFA9</accession>